<sequence>MSLFIITGVPGTGKTSLCRALMGQFPFGLHLPVDDLREWVVSGIAHPVPEFTPETQRQFDLARESAGQTAESYHRAGFAVAIDDVLGPADAAAFHLSEPPTKILLWAELDVILERNCLRQNKHFDPLTLEPVIRMLHASQDVEEFRRHGWKVVDTTRLTLEETVQAVLQATKNVD</sequence>
<reference evidence="1 2" key="1">
    <citation type="submission" date="2015-01" db="EMBL/GenBank/DDBJ databases">
        <title>Deinococcus puniceus/DY1/ whole genome sequencing.</title>
        <authorList>
            <person name="Kim M.K."/>
            <person name="Srinivasan S."/>
            <person name="Lee J.-J."/>
        </authorList>
    </citation>
    <scope>NUCLEOTIDE SEQUENCE [LARGE SCALE GENOMIC DNA]</scope>
    <source>
        <strain evidence="1 2">DY1</strain>
    </source>
</reference>
<name>A0A172TC51_9DEIO</name>
<gene>
    <name evidence="1" type="ORF">SU48_13685</name>
</gene>
<dbReference type="Gene3D" id="3.40.50.300">
    <property type="entry name" value="P-loop containing nucleotide triphosphate hydrolases"/>
    <property type="match status" value="1"/>
</dbReference>
<dbReference type="PATRIC" id="fig|1182568.3.peg.2822"/>
<evidence type="ECO:0000313" key="1">
    <source>
        <dbReference type="EMBL" id="ANE44635.1"/>
    </source>
</evidence>
<organism evidence="1 2">
    <name type="scientific">Deinococcus puniceus</name>
    <dbReference type="NCBI Taxonomy" id="1182568"/>
    <lineage>
        <taxon>Bacteria</taxon>
        <taxon>Thermotogati</taxon>
        <taxon>Deinococcota</taxon>
        <taxon>Deinococci</taxon>
        <taxon>Deinococcales</taxon>
        <taxon>Deinococcaceae</taxon>
        <taxon>Deinococcus</taxon>
    </lineage>
</organism>
<dbReference type="EMBL" id="CP011387">
    <property type="protein sequence ID" value="ANE44635.1"/>
    <property type="molecule type" value="Genomic_DNA"/>
</dbReference>
<proteinExistence type="predicted"/>
<protein>
    <submittedName>
        <fullName evidence="1">Phosphotransferase</fullName>
    </submittedName>
</protein>
<dbReference type="STRING" id="1182568.SU48_13685"/>
<dbReference type="SUPFAM" id="SSF52540">
    <property type="entry name" value="P-loop containing nucleoside triphosphate hydrolases"/>
    <property type="match status" value="1"/>
</dbReference>
<dbReference type="Proteomes" id="UP000077363">
    <property type="component" value="Chromosome"/>
</dbReference>
<dbReference type="InterPro" id="IPR027417">
    <property type="entry name" value="P-loop_NTPase"/>
</dbReference>
<dbReference type="GO" id="GO:0016740">
    <property type="term" value="F:transferase activity"/>
    <property type="evidence" value="ECO:0007669"/>
    <property type="project" value="UniProtKB-KW"/>
</dbReference>
<accession>A0A172TC51</accession>
<dbReference type="Pfam" id="PF07931">
    <property type="entry name" value="CPT"/>
    <property type="match status" value="1"/>
</dbReference>
<dbReference type="OrthoDB" id="9811893at2"/>
<dbReference type="RefSeq" id="WP_064015722.1">
    <property type="nucleotide sequence ID" value="NZ_CP011387.1"/>
</dbReference>
<keyword evidence="1" id="KW-0808">Transferase</keyword>
<keyword evidence="2" id="KW-1185">Reference proteome</keyword>
<dbReference type="AlphaFoldDB" id="A0A172TC51"/>
<dbReference type="KEGG" id="dpu:SU48_13685"/>
<evidence type="ECO:0000313" key="2">
    <source>
        <dbReference type="Proteomes" id="UP000077363"/>
    </source>
</evidence>